<dbReference type="EMBL" id="JAVJIU010000001">
    <property type="protein sequence ID" value="MDR5589099.1"/>
    <property type="molecule type" value="Genomic_DNA"/>
</dbReference>
<feature type="transmembrane region" description="Helical" evidence="1">
    <location>
        <begin position="107"/>
        <end position="123"/>
    </location>
</feature>
<keyword evidence="1" id="KW-1133">Transmembrane helix</keyword>
<feature type="transmembrane region" description="Helical" evidence="1">
    <location>
        <begin position="75"/>
        <end position="95"/>
    </location>
</feature>
<evidence type="ECO:0000256" key="1">
    <source>
        <dbReference type="SAM" id="Phobius"/>
    </source>
</evidence>
<proteinExistence type="predicted"/>
<protein>
    <submittedName>
        <fullName evidence="2">Uncharacterized protein</fullName>
    </submittedName>
</protein>
<sequence>MKKPFSKVKKEDQKISLKVTFLTNLVLSLFLFLIMAVILLVTPDSVKTFGLELIKISIALSSIVFYYLRTNFSFIVSFFQCLVNTLLTYAFALILKEILTKMEVGHFVYLIMGILIFSFYSINKQLIDKITHKLTGSKTFKSRIELF</sequence>
<gene>
    <name evidence="2" type="ORF">RE431_00500</name>
</gene>
<accession>A0ABU1EL42</accession>
<evidence type="ECO:0000313" key="2">
    <source>
        <dbReference type="EMBL" id="MDR5589099.1"/>
    </source>
</evidence>
<comment type="caution">
    <text evidence="2">The sequence shown here is derived from an EMBL/GenBank/DDBJ whole genome shotgun (WGS) entry which is preliminary data.</text>
</comment>
<dbReference type="RefSeq" id="WP_309560001.1">
    <property type="nucleotide sequence ID" value="NZ_JAVJIU010000001.1"/>
</dbReference>
<feature type="transmembrane region" description="Helical" evidence="1">
    <location>
        <begin position="48"/>
        <end position="68"/>
    </location>
</feature>
<organism evidence="2 3">
    <name type="scientific">Christiangramia sediminicola</name>
    <dbReference type="NCBI Taxonomy" id="3073267"/>
    <lineage>
        <taxon>Bacteria</taxon>
        <taxon>Pseudomonadati</taxon>
        <taxon>Bacteroidota</taxon>
        <taxon>Flavobacteriia</taxon>
        <taxon>Flavobacteriales</taxon>
        <taxon>Flavobacteriaceae</taxon>
        <taxon>Christiangramia</taxon>
    </lineage>
</organism>
<reference evidence="3" key="1">
    <citation type="submission" date="2023-07" db="EMBL/GenBank/DDBJ databases">
        <title>Christiangramia sp. SM2212., a novel bacterium of the family Flavobacteriaceae isolated from the sea sediment.</title>
        <authorList>
            <person name="Wang J."/>
            <person name="Zhang X."/>
        </authorList>
    </citation>
    <scope>NUCLEOTIDE SEQUENCE [LARGE SCALE GENOMIC DNA]</scope>
    <source>
        <strain evidence="3">SM2212</strain>
    </source>
</reference>
<name>A0ABU1EL42_9FLAO</name>
<feature type="transmembrane region" description="Helical" evidence="1">
    <location>
        <begin position="21"/>
        <end position="42"/>
    </location>
</feature>
<evidence type="ECO:0000313" key="3">
    <source>
        <dbReference type="Proteomes" id="UP001257234"/>
    </source>
</evidence>
<dbReference type="Proteomes" id="UP001257234">
    <property type="component" value="Unassembled WGS sequence"/>
</dbReference>
<keyword evidence="1" id="KW-0812">Transmembrane</keyword>
<keyword evidence="3" id="KW-1185">Reference proteome</keyword>
<keyword evidence="1" id="KW-0472">Membrane</keyword>